<dbReference type="SMART" id="SM00078">
    <property type="entry name" value="IlGF"/>
    <property type="match status" value="1"/>
</dbReference>
<proteinExistence type="predicted"/>
<dbReference type="GO" id="GO:1905564">
    <property type="term" value="P:positive regulation of vascular endothelial cell proliferation"/>
    <property type="evidence" value="ECO:0007669"/>
    <property type="project" value="TreeGrafter"/>
</dbReference>
<dbReference type="GO" id="GO:0043539">
    <property type="term" value="F:protein serine/threonine kinase activator activity"/>
    <property type="evidence" value="ECO:0007669"/>
    <property type="project" value="TreeGrafter"/>
</dbReference>
<keyword evidence="3" id="KW-0732">Signal</keyword>
<dbReference type="GO" id="GO:0045944">
    <property type="term" value="P:positive regulation of transcription by RNA polymerase II"/>
    <property type="evidence" value="ECO:0007669"/>
    <property type="project" value="TreeGrafter"/>
</dbReference>
<dbReference type="GO" id="GO:0005159">
    <property type="term" value="F:insulin-like growth factor receptor binding"/>
    <property type="evidence" value="ECO:0007669"/>
    <property type="project" value="TreeGrafter"/>
</dbReference>
<evidence type="ECO:0000256" key="3">
    <source>
        <dbReference type="ARBA" id="ARBA00022729"/>
    </source>
</evidence>
<evidence type="ECO:0000256" key="1">
    <source>
        <dbReference type="ARBA" id="ARBA00004613"/>
    </source>
</evidence>
<dbReference type="GO" id="GO:0043410">
    <property type="term" value="P:positive regulation of MAPK cascade"/>
    <property type="evidence" value="ECO:0007669"/>
    <property type="project" value="TreeGrafter"/>
</dbReference>
<organism evidence="5 6">
    <name type="scientific">Alosa alosa</name>
    <name type="common">allis shad</name>
    <dbReference type="NCBI Taxonomy" id="278164"/>
    <lineage>
        <taxon>Eukaryota</taxon>
        <taxon>Metazoa</taxon>
        <taxon>Chordata</taxon>
        <taxon>Craniata</taxon>
        <taxon>Vertebrata</taxon>
        <taxon>Euteleostomi</taxon>
        <taxon>Actinopterygii</taxon>
        <taxon>Neopterygii</taxon>
        <taxon>Teleostei</taxon>
        <taxon>Clupei</taxon>
        <taxon>Clupeiformes</taxon>
        <taxon>Clupeoidei</taxon>
        <taxon>Clupeidae</taxon>
        <taxon>Alosa</taxon>
    </lineage>
</organism>
<dbReference type="AlphaFoldDB" id="A0AAV6G4W6"/>
<feature type="domain" description="Insulin-like" evidence="4">
    <location>
        <begin position="55"/>
        <end position="152"/>
    </location>
</feature>
<dbReference type="GO" id="GO:0051147">
    <property type="term" value="P:regulation of muscle cell differentiation"/>
    <property type="evidence" value="ECO:0007669"/>
    <property type="project" value="TreeGrafter"/>
</dbReference>
<sequence>MEERQHCAQHAPCSTCRRERKANLTIRGVSPPGRFLILALSLSLSIAQACALAPETLCGGELVDTLQFVCGERGFYFSRPPRPRGRYQGGSSSRSAASGAVPWSCWSNTVPSPRSLRETSADTSYLLCMGKQSRGRTQCALPCGRGRRSRDCAVVCL</sequence>
<dbReference type="Gene3D" id="1.10.100.10">
    <property type="entry name" value="Insulin-like"/>
    <property type="match status" value="1"/>
</dbReference>
<dbReference type="GO" id="GO:0042104">
    <property type="term" value="P:positive regulation of activated T cell proliferation"/>
    <property type="evidence" value="ECO:0007669"/>
    <property type="project" value="TreeGrafter"/>
</dbReference>
<evidence type="ECO:0000313" key="5">
    <source>
        <dbReference type="EMBL" id="KAG5270168.1"/>
    </source>
</evidence>
<accession>A0AAV6G4W6</accession>
<comment type="caution">
    <text evidence="5">The sequence shown here is derived from an EMBL/GenBank/DDBJ whole genome shotgun (WGS) entry which is preliminary data.</text>
</comment>
<comment type="subcellular location">
    <subcellularLocation>
        <location evidence="1">Secreted</location>
    </subcellularLocation>
</comment>
<gene>
    <name evidence="5" type="ORF">AALO_G00189520</name>
</gene>
<dbReference type="InterPro" id="IPR036438">
    <property type="entry name" value="Insulin-like_sf"/>
</dbReference>
<dbReference type="GO" id="GO:0046628">
    <property type="term" value="P:positive regulation of insulin receptor signaling pathway"/>
    <property type="evidence" value="ECO:0007669"/>
    <property type="project" value="TreeGrafter"/>
</dbReference>
<dbReference type="GO" id="GO:0005179">
    <property type="term" value="F:hormone activity"/>
    <property type="evidence" value="ECO:0007669"/>
    <property type="project" value="InterPro"/>
</dbReference>
<evidence type="ECO:0000313" key="6">
    <source>
        <dbReference type="Proteomes" id="UP000823561"/>
    </source>
</evidence>
<dbReference type="Proteomes" id="UP000823561">
    <property type="component" value="Chromosome 14"/>
</dbReference>
<name>A0AAV6G4W6_9TELE</name>
<dbReference type="InterPro" id="IPR016179">
    <property type="entry name" value="Insulin-like"/>
</dbReference>
<keyword evidence="2" id="KW-0964">Secreted</keyword>
<dbReference type="PANTHER" id="PTHR46886">
    <property type="entry name" value="INSULIN-LIKE GROWTH FACTOR II"/>
    <property type="match status" value="1"/>
</dbReference>
<protein>
    <recommendedName>
        <fullName evidence="4">Insulin-like domain-containing protein</fullName>
    </recommendedName>
</protein>
<evidence type="ECO:0000256" key="2">
    <source>
        <dbReference type="ARBA" id="ARBA00022525"/>
    </source>
</evidence>
<evidence type="ECO:0000259" key="4">
    <source>
        <dbReference type="SMART" id="SM00078"/>
    </source>
</evidence>
<dbReference type="EMBL" id="JADWDJ010000014">
    <property type="protein sequence ID" value="KAG5270168.1"/>
    <property type="molecule type" value="Genomic_DNA"/>
</dbReference>
<dbReference type="GO" id="GO:0005615">
    <property type="term" value="C:extracellular space"/>
    <property type="evidence" value="ECO:0007669"/>
    <property type="project" value="TreeGrafter"/>
</dbReference>
<keyword evidence="6" id="KW-1185">Reference proteome</keyword>
<dbReference type="Pfam" id="PF00049">
    <property type="entry name" value="Insulin"/>
    <property type="match status" value="1"/>
</dbReference>
<dbReference type="SUPFAM" id="SSF56994">
    <property type="entry name" value="Insulin-like"/>
    <property type="match status" value="1"/>
</dbReference>
<reference evidence="5" key="1">
    <citation type="submission" date="2020-10" db="EMBL/GenBank/DDBJ databases">
        <title>Chromosome-scale genome assembly of the Allis shad, Alosa alosa.</title>
        <authorList>
            <person name="Margot Z."/>
            <person name="Christophe K."/>
            <person name="Cabau C."/>
            <person name="Louis A."/>
            <person name="Berthelot C."/>
            <person name="Parey E."/>
            <person name="Roest Crollius H."/>
            <person name="Montfort J."/>
            <person name="Robinson-Rechavi M."/>
            <person name="Bucao C."/>
            <person name="Bouchez O."/>
            <person name="Gislard M."/>
            <person name="Lluch J."/>
            <person name="Milhes M."/>
            <person name="Lampietro C."/>
            <person name="Lopez Roques C."/>
            <person name="Donnadieu C."/>
            <person name="Braasch I."/>
            <person name="Desvignes T."/>
            <person name="Postlethwait J."/>
            <person name="Bobe J."/>
            <person name="Guiguen Y."/>
        </authorList>
    </citation>
    <scope>NUCLEOTIDE SEQUENCE</scope>
    <source>
        <strain evidence="5">M-15738</strain>
        <tissue evidence="5">Blood</tissue>
    </source>
</reference>
<dbReference type="PANTHER" id="PTHR46886:SF1">
    <property type="entry name" value="INSULIN-LIKE GROWTH FACTOR II"/>
    <property type="match status" value="1"/>
</dbReference>
<dbReference type="GO" id="GO:0008083">
    <property type="term" value="F:growth factor activity"/>
    <property type="evidence" value="ECO:0007669"/>
    <property type="project" value="TreeGrafter"/>
</dbReference>